<dbReference type="InterPro" id="IPR029061">
    <property type="entry name" value="THDP-binding"/>
</dbReference>
<dbReference type="CDD" id="cd02007">
    <property type="entry name" value="TPP_DXS"/>
    <property type="match status" value="1"/>
</dbReference>
<evidence type="ECO:0000256" key="8">
    <source>
        <dbReference type="ARBA" id="ARBA00023052"/>
    </source>
</evidence>
<accession>A0ABW3I5Y9</accession>
<evidence type="ECO:0000256" key="6">
    <source>
        <dbReference type="ARBA" id="ARBA00022842"/>
    </source>
</evidence>
<comment type="similarity">
    <text evidence="2 10">Belongs to the transketolase family. DXPS subfamily.</text>
</comment>
<dbReference type="SMART" id="SM00861">
    <property type="entry name" value="Transket_pyr"/>
    <property type="match status" value="1"/>
</dbReference>
<dbReference type="EMBL" id="JBHTJN010000001">
    <property type="protein sequence ID" value="MFD0965334.1"/>
    <property type="molecule type" value="Genomic_DNA"/>
</dbReference>
<evidence type="ECO:0000256" key="9">
    <source>
        <dbReference type="ARBA" id="ARBA00023229"/>
    </source>
</evidence>
<keyword evidence="5 10" id="KW-0479">Metal-binding</keyword>
<keyword evidence="7 10" id="KW-0784">Thiamine biosynthesis</keyword>
<comment type="cofactor">
    <cofactor evidence="10">
        <name>thiamine diphosphate</name>
        <dbReference type="ChEBI" id="CHEBI:58937"/>
    </cofactor>
    <text evidence="10">Binds 1 thiamine pyrophosphate per subunit.</text>
</comment>
<comment type="function">
    <text evidence="10">Catalyzes the acyloin condensation reaction between C atoms 2 and 3 of pyruvate and glyceraldehyde 3-phosphate to yield 1-deoxy-D-xylulose-5-phosphate (DXP).</text>
</comment>
<dbReference type="PROSITE" id="PS00802">
    <property type="entry name" value="TRANSKETOLASE_2"/>
    <property type="match status" value="1"/>
</dbReference>
<dbReference type="Gene3D" id="3.40.50.970">
    <property type="match status" value="2"/>
</dbReference>
<dbReference type="InterPro" id="IPR005475">
    <property type="entry name" value="Transketolase-like_Pyr-bd"/>
</dbReference>
<gene>
    <name evidence="10 12" type="primary">dxs</name>
    <name evidence="12" type="ORF">ACFQ02_00425</name>
</gene>
<evidence type="ECO:0000256" key="3">
    <source>
        <dbReference type="ARBA" id="ARBA00011738"/>
    </source>
</evidence>
<dbReference type="HAMAP" id="MF_00315">
    <property type="entry name" value="DXP_synth"/>
    <property type="match status" value="1"/>
</dbReference>
<feature type="binding site" evidence="10">
    <location>
        <position position="177"/>
    </location>
    <ligand>
        <name>Mg(2+)</name>
        <dbReference type="ChEBI" id="CHEBI:18420"/>
    </ligand>
</feature>
<comment type="pathway">
    <text evidence="1 10">Metabolic intermediate biosynthesis; 1-deoxy-D-xylulose 5-phosphate biosynthesis; 1-deoxy-D-xylulose 5-phosphate from D-glyceraldehyde 3-phosphate and pyruvate: step 1/1.</text>
</comment>
<dbReference type="NCBIfam" id="TIGR00204">
    <property type="entry name" value="dxs"/>
    <property type="match status" value="1"/>
</dbReference>
<keyword evidence="8 10" id="KW-0786">Thiamine pyrophosphate</keyword>
<dbReference type="SUPFAM" id="SSF52922">
    <property type="entry name" value="TK C-terminal domain-like"/>
    <property type="match status" value="1"/>
</dbReference>
<dbReference type="InterPro" id="IPR049557">
    <property type="entry name" value="Transketolase_CS"/>
</dbReference>
<dbReference type="PANTHER" id="PTHR43322:SF5">
    <property type="entry name" value="1-DEOXY-D-XYLULOSE-5-PHOSPHATE SYNTHASE, CHLOROPLASTIC"/>
    <property type="match status" value="1"/>
</dbReference>
<keyword evidence="6 10" id="KW-0460">Magnesium</keyword>
<comment type="caution">
    <text evidence="12">The sequence shown here is derived from an EMBL/GenBank/DDBJ whole genome shotgun (WGS) entry which is preliminary data.</text>
</comment>
<dbReference type="Pfam" id="PF02780">
    <property type="entry name" value="Transketolase_C"/>
    <property type="match status" value="1"/>
</dbReference>
<feature type="binding site" evidence="10">
    <location>
        <position position="366"/>
    </location>
    <ligand>
        <name>thiamine diphosphate</name>
        <dbReference type="ChEBI" id="CHEBI:58937"/>
    </ligand>
</feature>
<comment type="cofactor">
    <cofactor evidence="10">
        <name>Mg(2+)</name>
        <dbReference type="ChEBI" id="CHEBI:18420"/>
    </cofactor>
    <text evidence="10">Binds 1 Mg(2+) ion per subunit.</text>
</comment>
<keyword evidence="4 10" id="KW-0808">Transferase</keyword>
<dbReference type="Pfam" id="PF02779">
    <property type="entry name" value="Transket_pyr"/>
    <property type="match status" value="1"/>
</dbReference>
<evidence type="ECO:0000256" key="7">
    <source>
        <dbReference type="ARBA" id="ARBA00022977"/>
    </source>
</evidence>
<dbReference type="GO" id="GO:0008661">
    <property type="term" value="F:1-deoxy-D-xylulose-5-phosphate synthase activity"/>
    <property type="evidence" value="ECO:0007669"/>
    <property type="project" value="UniProtKB-EC"/>
</dbReference>
<proteinExistence type="inferred from homology"/>
<feature type="domain" description="Transketolase-like pyrimidine-binding" evidence="11">
    <location>
        <begin position="315"/>
        <end position="479"/>
    </location>
</feature>
<name>A0ABW3I5Y9_9PAST</name>
<evidence type="ECO:0000256" key="1">
    <source>
        <dbReference type="ARBA" id="ARBA00004980"/>
    </source>
</evidence>
<organism evidence="12 13">
    <name type="scientific">Seminibacterium arietis</name>
    <dbReference type="NCBI Taxonomy" id="1173502"/>
    <lineage>
        <taxon>Bacteria</taxon>
        <taxon>Pseudomonadati</taxon>
        <taxon>Pseudomonadota</taxon>
        <taxon>Gammaproteobacteria</taxon>
        <taxon>Pasteurellales</taxon>
        <taxon>Pasteurellaceae</taxon>
        <taxon>Seminibacterium</taxon>
    </lineage>
</organism>
<dbReference type="PANTHER" id="PTHR43322">
    <property type="entry name" value="1-D-DEOXYXYLULOSE 5-PHOSPHATE SYNTHASE-RELATED"/>
    <property type="match status" value="1"/>
</dbReference>
<dbReference type="Pfam" id="PF13292">
    <property type="entry name" value="DXP_synthase_N"/>
    <property type="match status" value="1"/>
</dbReference>
<dbReference type="InterPro" id="IPR009014">
    <property type="entry name" value="Transketo_C/PFOR_II"/>
</dbReference>
<comment type="subunit">
    <text evidence="3 10">Homodimer.</text>
</comment>
<reference evidence="13" key="1">
    <citation type="journal article" date="2019" name="Int. J. Syst. Evol. Microbiol.">
        <title>The Global Catalogue of Microorganisms (GCM) 10K type strain sequencing project: providing services to taxonomists for standard genome sequencing and annotation.</title>
        <authorList>
            <consortium name="The Broad Institute Genomics Platform"/>
            <consortium name="The Broad Institute Genome Sequencing Center for Infectious Disease"/>
            <person name="Wu L."/>
            <person name="Ma J."/>
        </authorList>
    </citation>
    <scope>NUCLEOTIDE SEQUENCE [LARGE SCALE GENOMIC DNA]</scope>
    <source>
        <strain evidence="13">CCUG 61707</strain>
    </source>
</reference>
<feature type="binding site" evidence="10">
    <location>
        <position position="177"/>
    </location>
    <ligand>
        <name>thiamine diphosphate</name>
        <dbReference type="ChEBI" id="CHEBI:58937"/>
    </ligand>
</feature>
<sequence length="620" mass="67958">MQNYPLLSQINSPDDLRLLSKDQLPQLCTELRSYLLESVSQSSGHLASGLGTVELTVALHYVFKTPFDQLIWDVGHQAYPHKILTGRRDQMPTIRQKNGLHPFPWREESEFDVLSVGHSSTSISAGLGIAIAAQHEDAGRKVICVIGDGAITAGMAFEALNHAGSLHTDMLVILNDNEMSISENVGALNNHLARLLSGSFYSTIRESGKKILSGIPPIKEFVKKTEEHMKGFVSEMGTMFEELGFNYIGPIDGHNIEELLTTLKNMRSLSGPQFLHIKTKKGKGYPPAEEDPIGFHGVPKFDHLSGKLPKSNATQTYSQIFGNWLCEMAQQDEKIIGITPAMREGSGMVEFSTRFPQQFFDVAIAEQHAVTFAAGLAIAGYKPVVAIYSSFLQRAYDQVIHDVAIQNLPVLFAIDRAGVVGQDGQTHQGAFDISFMRCIPNLIIMTPSDENECRQMLYTGYKCNQPAAVRYPRGNAIGVELKPLKEIPLGQSNLVRQGEKIAILNFGTLLPAALKAAENLNATVIDMRFVKPLDQERILTVSKNHDLLVSLEENAVLGGAGSAVAEVLNFAGSTTKLLQLGLPDYFIPQGSQQEILADLGLDSTGIESQIKGFLQKNKIF</sequence>
<dbReference type="Gene3D" id="3.40.50.920">
    <property type="match status" value="1"/>
</dbReference>
<dbReference type="InterPro" id="IPR020826">
    <property type="entry name" value="Transketolase_BS"/>
</dbReference>
<protein>
    <recommendedName>
        <fullName evidence="10">1-deoxy-D-xylulose-5-phosphate synthase</fullName>
        <ecNumber evidence="10">2.2.1.7</ecNumber>
    </recommendedName>
    <alternativeName>
        <fullName evidence="10">1-deoxyxylulose-5-phosphate synthase</fullName>
        <shortName evidence="10">DXP synthase</shortName>
        <shortName evidence="10">DXPS</shortName>
    </alternativeName>
</protein>
<keyword evidence="13" id="KW-1185">Reference proteome</keyword>
<comment type="catalytic activity">
    <reaction evidence="10">
        <text>D-glyceraldehyde 3-phosphate + pyruvate + H(+) = 1-deoxy-D-xylulose 5-phosphate + CO2</text>
        <dbReference type="Rhea" id="RHEA:12605"/>
        <dbReference type="ChEBI" id="CHEBI:15361"/>
        <dbReference type="ChEBI" id="CHEBI:15378"/>
        <dbReference type="ChEBI" id="CHEBI:16526"/>
        <dbReference type="ChEBI" id="CHEBI:57792"/>
        <dbReference type="ChEBI" id="CHEBI:59776"/>
        <dbReference type="EC" id="2.2.1.7"/>
    </reaction>
</comment>
<dbReference type="InterPro" id="IPR033248">
    <property type="entry name" value="Transketolase_C"/>
</dbReference>
<dbReference type="EC" id="2.2.1.7" evidence="10"/>
<dbReference type="RefSeq" id="WP_380817876.1">
    <property type="nucleotide sequence ID" value="NZ_JBHTJN010000001.1"/>
</dbReference>
<feature type="binding site" evidence="10">
    <location>
        <begin position="149"/>
        <end position="150"/>
    </location>
    <ligand>
        <name>thiamine diphosphate</name>
        <dbReference type="ChEBI" id="CHEBI:58937"/>
    </ligand>
</feature>
<dbReference type="PROSITE" id="PS00801">
    <property type="entry name" value="TRANSKETOLASE_1"/>
    <property type="match status" value="1"/>
</dbReference>
<feature type="binding site" evidence="10">
    <location>
        <position position="285"/>
    </location>
    <ligand>
        <name>thiamine diphosphate</name>
        <dbReference type="ChEBI" id="CHEBI:58937"/>
    </ligand>
</feature>
<feature type="binding site" evidence="10">
    <location>
        <begin position="117"/>
        <end position="119"/>
    </location>
    <ligand>
        <name>thiamine diphosphate</name>
        <dbReference type="ChEBI" id="CHEBI:58937"/>
    </ligand>
</feature>
<evidence type="ECO:0000256" key="5">
    <source>
        <dbReference type="ARBA" id="ARBA00022723"/>
    </source>
</evidence>
<dbReference type="NCBIfam" id="NF003933">
    <property type="entry name" value="PRK05444.2-2"/>
    <property type="match status" value="1"/>
</dbReference>
<dbReference type="InterPro" id="IPR005477">
    <property type="entry name" value="Dxylulose-5-P_synthase"/>
</dbReference>
<evidence type="ECO:0000256" key="2">
    <source>
        <dbReference type="ARBA" id="ARBA00011081"/>
    </source>
</evidence>
<feature type="binding site" evidence="10">
    <location>
        <position position="76"/>
    </location>
    <ligand>
        <name>thiamine diphosphate</name>
        <dbReference type="ChEBI" id="CHEBI:58937"/>
    </ligand>
</feature>
<evidence type="ECO:0000259" key="11">
    <source>
        <dbReference type="SMART" id="SM00861"/>
    </source>
</evidence>
<dbReference type="SUPFAM" id="SSF52518">
    <property type="entry name" value="Thiamin diphosphate-binding fold (THDP-binding)"/>
    <property type="match status" value="2"/>
</dbReference>
<dbReference type="Proteomes" id="UP001596996">
    <property type="component" value="Unassembled WGS sequence"/>
</dbReference>
<evidence type="ECO:0000313" key="13">
    <source>
        <dbReference type="Proteomes" id="UP001596996"/>
    </source>
</evidence>
<evidence type="ECO:0000256" key="10">
    <source>
        <dbReference type="HAMAP-Rule" id="MF_00315"/>
    </source>
</evidence>
<dbReference type="CDD" id="cd07033">
    <property type="entry name" value="TPP_PYR_DXS_TK_like"/>
    <property type="match status" value="1"/>
</dbReference>
<keyword evidence="9 10" id="KW-0414">Isoprene biosynthesis</keyword>
<feature type="binding site" evidence="10">
    <location>
        <position position="148"/>
    </location>
    <ligand>
        <name>Mg(2+)</name>
        <dbReference type="ChEBI" id="CHEBI:18420"/>
    </ligand>
</feature>
<evidence type="ECO:0000256" key="4">
    <source>
        <dbReference type="ARBA" id="ARBA00022679"/>
    </source>
</evidence>
<evidence type="ECO:0000313" key="12">
    <source>
        <dbReference type="EMBL" id="MFD0965334.1"/>
    </source>
</evidence>